<dbReference type="InterPro" id="IPR055412">
    <property type="entry name" value="UVB_sens_C"/>
</dbReference>
<feature type="domain" description="Protein root UVB sensitive/RUS" evidence="3">
    <location>
        <begin position="175"/>
        <end position="401"/>
    </location>
</feature>
<dbReference type="Gramene" id="PRQ47774">
    <property type="protein sequence ID" value="PRQ47774"/>
    <property type="gene ID" value="RchiOBHm_Chr2g0103381"/>
</dbReference>
<feature type="domain" description="Root UVB sensitive protein C-terminal" evidence="4">
    <location>
        <begin position="471"/>
        <end position="566"/>
    </location>
</feature>
<proteinExistence type="inferred from homology"/>
<reference evidence="5 6" key="1">
    <citation type="journal article" date="2018" name="Nat. Genet.">
        <title>The Rosa genome provides new insights in the design of modern roses.</title>
        <authorList>
            <person name="Bendahmane M."/>
        </authorList>
    </citation>
    <scope>NUCLEOTIDE SEQUENCE [LARGE SCALE GENOMIC DNA]</scope>
    <source>
        <strain evidence="6">cv. Old Blush</strain>
    </source>
</reference>
<comment type="caution">
    <text evidence="5">The sequence shown here is derived from an EMBL/GenBank/DDBJ whole genome shotgun (WGS) entry which is preliminary data.</text>
</comment>
<evidence type="ECO:0000313" key="6">
    <source>
        <dbReference type="Proteomes" id="UP000238479"/>
    </source>
</evidence>
<dbReference type="Pfam" id="PF04884">
    <property type="entry name" value="UVB_sens_prot"/>
    <property type="match status" value="1"/>
</dbReference>
<name>A0A2P6RMY7_ROSCH</name>
<evidence type="ECO:0000256" key="2">
    <source>
        <dbReference type="SAM" id="MobiDB-lite"/>
    </source>
</evidence>
<feature type="region of interest" description="Disordered" evidence="2">
    <location>
        <begin position="102"/>
        <end position="121"/>
    </location>
</feature>
<gene>
    <name evidence="5" type="ORF">RchiOBHm_Chr2g0103381</name>
</gene>
<sequence>MMVSFSGAHSVQTASSTSKPLNPEPLTIKAPKLDPPSSQNPNFPTVPILMQSSFYAASNSHHFLLSWKTPQPQFTPRKPLPRKLRTTFKAPTFTNSLRTSIGYEPEEGLGEDPGPSTPPGRLPVVIRKSGRVSRYFWDGDCLQLVGVDGRAASFGLDLDDGFRKFYRVCSCAVWDFFIPKQVSGNYMSYVKWKFLHRVFSSALQVLATQAMFRAIGIGYSRSLPAAAALNWVLKDGLGRLSRCIYTASLASAFDTNLKRVRFSTSVLFTLSIGVELLTPAYPQYFLLLASLANVAKQISLACYIATSSAVHRSFAIADNLGELSAKAQIQTVCFDNLGLLLAALLNMLLKNNQRLRTGLPFVVYPIFSALDLCGIYQGLKHVHLQTLSKDRLEIVLNTWIKLGKVPSPAEVSKEEGIDFLQSKDKGLWPIRIGYLDPKNQIPKLSMMAMRSTSDDDYYFISMETFYTRKRRTKQHGILLCLRERASTTDIIKGLLQACYIRKVLLMDENRWADKVDARDALDSALKEWPKLIDECKRRAQGDMYLLNEQMVARGWATKNILLSAQEQTRYSFVDD</sequence>
<comment type="similarity">
    <text evidence="1">Belongs to the RUS1 family.</text>
</comment>
<organism evidence="5 6">
    <name type="scientific">Rosa chinensis</name>
    <name type="common">China rose</name>
    <dbReference type="NCBI Taxonomy" id="74649"/>
    <lineage>
        <taxon>Eukaryota</taxon>
        <taxon>Viridiplantae</taxon>
        <taxon>Streptophyta</taxon>
        <taxon>Embryophyta</taxon>
        <taxon>Tracheophyta</taxon>
        <taxon>Spermatophyta</taxon>
        <taxon>Magnoliopsida</taxon>
        <taxon>eudicotyledons</taxon>
        <taxon>Gunneridae</taxon>
        <taxon>Pentapetalae</taxon>
        <taxon>rosids</taxon>
        <taxon>fabids</taxon>
        <taxon>Rosales</taxon>
        <taxon>Rosaceae</taxon>
        <taxon>Rosoideae</taxon>
        <taxon>Rosoideae incertae sedis</taxon>
        <taxon>Rosa</taxon>
    </lineage>
</organism>
<feature type="region of interest" description="Disordered" evidence="2">
    <location>
        <begin position="1"/>
        <end position="40"/>
    </location>
</feature>
<dbReference type="InterPro" id="IPR006968">
    <property type="entry name" value="RUS_fam"/>
</dbReference>
<keyword evidence="6" id="KW-1185">Reference proteome</keyword>
<feature type="compositionally biased region" description="Polar residues" evidence="2">
    <location>
        <begin position="7"/>
        <end position="20"/>
    </location>
</feature>
<evidence type="ECO:0000256" key="1">
    <source>
        <dbReference type="ARBA" id="ARBA00007558"/>
    </source>
</evidence>
<dbReference type="OMA" id="QACYVRK"/>
<dbReference type="STRING" id="74649.A0A2P6RMY7"/>
<dbReference type="GO" id="GO:0048653">
    <property type="term" value="P:anther development"/>
    <property type="evidence" value="ECO:0007669"/>
    <property type="project" value="EnsemblPlants"/>
</dbReference>
<dbReference type="GO" id="GO:0009507">
    <property type="term" value="C:chloroplast"/>
    <property type="evidence" value="ECO:0007669"/>
    <property type="project" value="EnsemblPlants"/>
</dbReference>
<dbReference type="OrthoDB" id="364779at2759"/>
<dbReference type="PANTHER" id="PTHR12770">
    <property type="entry name" value="RUS1 FAMILY PROTEIN C16ORF58"/>
    <property type="match status" value="1"/>
</dbReference>
<protein>
    <submittedName>
        <fullName evidence="5">Putative Root UVB sensitive family</fullName>
    </submittedName>
</protein>
<dbReference type="PANTHER" id="PTHR12770:SF29">
    <property type="entry name" value="PROTEIN ROOT UVB SENSITIVE 4"/>
    <property type="match status" value="1"/>
</dbReference>
<accession>A0A2P6RMY7</accession>
<evidence type="ECO:0000313" key="5">
    <source>
        <dbReference type="EMBL" id="PRQ47774.1"/>
    </source>
</evidence>
<dbReference type="Pfam" id="PF24160">
    <property type="entry name" value="UVB_sens_C"/>
    <property type="match status" value="1"/>
</dbReference>
<evidence type="ECO:0000259" key="3">
    <source>
        <dbReference type="Pfam" id="PF04884"/>
    </source>
</evidence>
<dbReference type="EMBL" id="PDCK01000040">
    <property type="protein sequence ID" value="PRQ47774.1"/>
    <property type="molecule type" value="Genomic_DNA"/>
</dbReference>
<dbReference type="AlphaFoldDB" id="A0A2P6RMY7"/>
<evidence type="ECO:0000259" key="4">
    <source>
        <dbReference type="Pfam" id="PF24160"/>
    </source>
</evidence>
<dbReference type="Proteomes" id="UP000238479">
    <property type="component" value="Chromosome 2"/>
</dbReference>
<dbReference type="InterPro" id="IPR054549">
    <property type="entry name" value="UVB_sens_RUS_dom"/>
</dbReference>